<keyword evidence="2" id="KW-1185">Reference proteome</keyword>
<dbReference type="Gene3D" id="3.20.80.10">
    <property type="entry name" value="Regulatory factor, effector binding domain"/>
    <property type="match status" value="1"/>
</dbReference>
<dbReference type="InterPro" id="IPR011256">
    <property type="entry name" value="Reg_factor_effector_dom_sf"/>
</dbReference>
<dbReference type="STRING" id="1705394.SP60_04900"/>
<dbReference type="PANTHER" id="PTHR11220:SF58">
    <property type="entry name" value="SOUL HEME-BINDING FAMILY PROTEIN"/>
    <property type="match status" value="1"/>
</dbReference>
<dbReference type="AlphaFoldDB" id="A0A0M5LF01"/>
<evidence type="ECO:0008006" key="3">
    <source>
        <dbReference type="Google" id="ProtNLM"/>
    </source>
</evidence>
<dbReference type="EMBL" id="CP010552">
    <property type="protein sequence ID" value="ALE53240.1"/>
    <property type="molecule type" value="Genomic_DNA"/>
</dbReference>
<dbReference type="Proteomes" id="UP000058020">
    <property type="component" value="Chromosome"/>
</dbReference>
<sequence>MLISVSGVLLIIFILSGVIMSDVEQPKYDVIEQNSPIEIRQYSALIVSEVVVKNTRKLSINEGFKLIADYIFGNNQQQTKISMTAPVTQQKSENGWIVRFIMPAEHSLDTLPKPENPAVKIKKIDQQKFVVIKFSGLSSEDNIQQHELKLTQYILDNGLQTQNSPIYAFYNPPWTLPFLRRNEILIELK</sequence>
<evidence type="ECO:0000313" key="2">
    <source>
        <dbReference type="Proteomes" id="UP000058020"/>
    </source>
</evidence>
<dbReference type="PATRIC" id="fig|1705394.5.peg.982"/>
<dbReference type="InterPro" id="IPR006917">
    <property type="entry name" value="SOUL_heme-bd"/>
</dbReference>
<accession>A0A0M5LF01</accession>
<proteinExistence type="predicted"/>
<dbReference type="SUPFAM" id="SSF55136">
    <property type="entry name" value="Probable bacterial effector-binding domain"/>
    <property type="match status" value="1"/>
</dbReference>
<dbReference type="KEGG" id="tho:SP60_04900"/>
<name>A0A0M5LF01_9GAMM</name>
<protein>
    <recommendedName>
        <fullName evidence="3">Heme-binding protein</fullName>
    </recommendedName>
</protein>
<reference evidence="1 2" key="1">
    <citation type="journal article" date="2015" name="Genome Announc.">
        <title>Genome Sequence of 'Candidatus Thioglobus autotrophica' Strain EF1, a Chemoautotroph from the SUP05 Clade of Marine Gammaproteobacteria.</title>
        <authorList>
            <person name="Shah V."/>
            <person name="Morris R.M."/>
        </authorList>
    </citation>
    <scope>NUCLEOTIDE SEQUENCE [LARGE SCALE GENOMIC DNA]</scope>
    <source>
        <strain evidence="1 2">EF1</strain>
    </source>
</reference>
<evidence type="ECO:0000313" key="1">
    <source>
        <dbReference type="EMBL" id="ALE53240.1"/>
    </source>
</evidence>
<gene>
    <name evidence="1" type="ORF">SP60_04900</name>
</gene>
<dbReference type="PANTHER" id="PTHR11220">
    <property type="entry name" value="HEME-BINDING PROTEIN-RELATED"/>
    <property type="match status" value="1"/>
</dbReference>
<dbReference type="Pfam" id="PF04832">
    <property type="entry name" value="SOUL"/>
    <property type="match status" value="1"/>
</dbReference>
<organism evidence="1 2">
    <name type="scientific">Candidatus Thioglobus autotrophicus</name>
    <dbReference type="NCBI Taxonomy" id="1705394"/>
    <lineage>
        <taxon>Bacteria</taxon>
        <taxon>Pseudomonadati</taxon>
        <taxon>Pseudomonadota</taxon>
        <taxon>Gammaproteobacteria</taxon>
        <taxon>Candidatus Pseudothioglobaceae</taxon>
        <taxon>Candidatus Thioglobus</taxon>
    </lineage>
</organism>